<dbReference type="Gramene" id="HORVU.MOREX.r2.4HG0279070.1">
    <property type="protein sequence ID" value="HORVU.MOREX.r2.4HG0279070.1"/>
    <property type="gene ID" value="HORVU.MOREX.r2.4HG0279070"/>
</dbReference>
<dbReference type="KEGG" id="hvg:123451012"/>
<evidence type="ECO:0000313" key="2">
    <source>
        <dbReference type="EnsemblPlants" id="HORVU.MOREX.r3.4HG0334640.1"/>
    </source>
</evidence>
<dbReference type="EnsemblPlants" id="HORVU.MOREX.r3.4HG0334640.1">
    <property type="protein sequence ID" value="HORVU.MOREX.r3.4HG0334640.1"/>
    <property type="gene ID" value="HORVU.MOREX.r3.4HG0334640"/>
</dbReference>
<dbReference type="Gramene" id="HORVU.MOREX.r3.4HG0334640.1">
    <property type="protein sequence ID" value="HORVU.MOREX.r3.4HG0334640.1"/>
    <property type="gene ID" value="HORVU.MOREX.r3.4HG0334640"/>
</dbReference>
<reference evidence="2" key="3">
    <citation type="submission" date="2022-01" db="UniProtKB">
        <authorList>
            <consortium name="EnsemblPlants"/>
        </authorList>
    </citation>
    <scope>IDENTIFICATION</scope>
    <source>
        <strain evidence="2">subsp. vulgare</strain>
    </source>
</reference>
<feature type="chain" id="PRO_5035245836" evidence="1">
    <location>
        <begin position="23"/>
        <end position="144"/>
    </location>
</feature>
<dbReference type="Proteomes" id="UP000011116">
    <property type="component" value="Chromosome 4H"/>
</dbReference>
<keyword evidence="1" id="KW-0732">Signal</keyword>
<name>A0A8I6XW58_HORVV</name>
<protein>
    <submittedName>
        <fullName evidence="2">Uncharacterized protein</fullName>
    </submittedName>
</protein>
<reference evidence="3" key="1">
    <citation type="journal article" date="2012" name="Nature">
        <title>A physical, genetic and functional sequence assembly of the barley genome.</title>
        <authorList>
            <consortium name="The International Barley Genome Sequencing Consortium"/>
            <person name="Mayer K.F."/>
            <person name="Waugh R."/>
            <person name="Brown J.W."/>
            <person name="Schulman A."/>
            <person name="Langridge P."/>
            <person name="Platzer M."/>
            <person name="Fincher G.B."/>
            <person name="Muehlbauer G.J."/>
            <person name="Sato K."/>
            <person name="Close T.J."/>
            <person name="Wise R.P."/>
            <person name="Stein N."/>
        </authorList>
    </citation>
    <scope>NUCLEOTIDE SEQUENCE [LARGE SCALE GENOMIC DNA]</scope>
    <source>
        <strain evidence="3">cv. Morex</strain>
    </source>
</reference>
<keyword evidence="3" id="KW-1185">Reference proteome</keyword>
<dbReference type="RefSeq" id="XP_044983963.1">
    <property type="nucleotide sequence ID" value="XM_045128028.1"/>
</dbReference>
<dbReference type="OrthoDB" id="653896at2759"/>
<organism evidence="2 3">
    <name type="scientific">Hordeum vulgare subsp. vulgare</name>
    <name type="common">Domesticated barley</name>
    <dbReference type="NCBI Taxonomy" id="112509"/>
    <lineage>
        <taxon>Eukaryota</taxon>
        <taxon>Viridiplantae</taxon>
        <taxon>Streptophyta</taxon>
        <taxon>Embryophyta</taxon>
        <taxon>Tracheophyta</taxon>
        <taxon>Spermatophyta</taxon>
        <taxon>Magnoliopsida</taxon>
        <taxon>Liliopsida</taxon>
        <taxon>Poales</taxon>
        <taxon>Poaceae</taxon>
        <taxon>BOP clade</taxon>
        <taxon>Pooideae</taxon>
        <taxon>Triticodae</taxon>
        <taxon>Triticeae</taxon>
        <taxon>Hordeinae</taxon>
        <taxon>Hordeum</taxon>
    </lineage>
</organism>
<evidence type="ECO:0000313" key="3">
    <source>
        <dbReference type="Proteomes" id="UP000011116"/>
    </source>
</evidence>
<gene>
    <name evidence="2" type="primary">LOC123451012</name>
</gene>
<evidence type="ECO:0000256" key="1">
    <source>
        <dbReference type="SAM" id="SignalP"/>
    </source>
</evidence>
<reference evidence="2" key="2">
    <citation type="submission" date="2020-10" db="EMBL/GenBank/DDBJ databases">
        <authorList>
            <person name="Scholz U."/>
            <person name="Mascher M."/>
            <person name="Fiebig A."/>
        </authorList>
    </citation>
    <scope>NUCLEOTIDE SEQUENCE [LARGE SCALE GENOMIC DNA]</scope>
    <source>
        <strain evidence="2">cv. Morex</strain>
    </source>
</reference>
<dbReference type="GeneID" id="123451012"/>
<proteinExistence type="predicted"/>
<sequence length="144" mass="15426">MAIMQFHSLVVLLVLLLCGAGGSSTPQPAPLTQDDLCVGISTSNGELACLVNAALACLVQNAITDEVTFTPCFITVVLKEKCLAKDKGEPNNKDHCIGINVDIDNEQLSCLGDYAWTCYNSFTGHIPPVFTACFQGSVFKCTRH</sequence>
<accession>A0A8I6XW58</accession>
<dbReference type="AlphaFoldDB" id="A0A8I6XW58"/>
<feature type="signal peptide" evidence="1">
    <location>
        <begin position="1"/>
        <end position="22"/>
    </location>
</feature>